<keyword evidence="2" id="KW-1185">Reference proteome</keyword>
<reference evidence="1 2" key="1">
    <citation type="journal article" date="2019" name="Sci. Rep.">
        <title>Orb-weaving spider Araneus ventricosus genome elucidates the spidroin gene catalogue.</title>
        <authorList>
            <person name="Kono N."/>
            <person name="Nakamura H."/>
            <person name="Ohtoshi R."/>
            <person name="Moran D.A.P."/>
            <person name="Shinohara A."/>
            <person name="Yoshida Y."/>
            <person name="Fujiwara M."/>
            <person name="Mori M."/>
            <person name="Tomita M."/>
            <person name="Arakawa K."/>
        </authorList>
    </citation>
    <scope>NUCLEOTIDE SEQUENCE [LARGE SCALE GENOMIC DNA]</scope>
</reference>
<organism evidence="1 2">
    <name type="scientific">Araneus ventricosus</name>
    <name type="common">Orbweaver spider</name>
    <name type="synonym">Epeira ventricosa</name>
    <dbReference type="NCBI Taxonomy" id="182803"/>
    <lineage>
        <taxon>Eukaryota</taxon>
        <taxon>Metazoa</taxon>
        <taxon>Ecdysozoa</taxon>
        <taxon>Arthropoda</taxon>
        <taxon>Chelicerata</taxon>
        <taxon>Arachnida</taxon>
        <taxon>Araneae</taxon>
        <taxon>Araneomorphae</taxon>
        <taxon>Entelegynae</taxon>
        <taxon>Araneoidea</taxon>
        <taxon>Araneidae</taxon>
        <taxon>Araneus</taxon>
    </lineage>
</organism>
<sequence>MALRPGSVLGMYIYMEKNWRRRMSCFPYRRQKGFGERKEKGFYRAERLRIFIAGFGDRQTRADATATFYGTLTSRWIQLFASSAFANNS</sequence>
<name>A0A4Y2DXP5_ARAVE</name>
<evidence type="ECO:0000313" key="1">
    <source>
        <dbReference type="EMBL" id="GBM21653.1"/>
    </source>
</evidence>
<dbReference type="EMBL" id="BGPR01000464">
    <property type="protein sequence ID" value="GBM21653.1"/>
    <property type="molecule type" value="Genomic_DNA"/>
</dbReference>
<dbReference type="Proteomes" id="UP000499080">
    <property type="component" value="Unassembled WGS sequence"/>
</dbReference>
<evidence type="ECO:0000313" key="2">
    <source>
        <dbReference type="Proteomes" id="UP000499080"/>
    </source>
</evidence>
<gene>
    <name evidence="1" type="ORF">AVEN_250751_1</name>
</gene>
<protein>
    <submittedName>
        <fullName evidence="1">Uncharacterized protein</fullName>
    </submittedName>
</protein>
<accession>A0A4Y2DXP5</accession>
<proteinExistence type="predicted"/>
<comment type="caution">
    <text evidence="1">The sequence shown here is derived from an EMBL/GenBank/DDBJ whole genome shotgun (WGS) entry which is preliminary data.</text>
</comment>
<dbReference type="AlphaFoldDB" id="A0A4Y2DXP5"/>